<dbReference type="RefSeq" id="WP_182385858.1">
    <property type="nucleotide sequence ID" value="NZ_CP059833.1"/>
</dbReference>
<evidence type="ECO:0000259" key="3">
    <source>
        <dbReference type="PROSITE" id="PS50966"/>
    </source>
</evidence>
<dbReference type="PANTHER" id="PTHR38133">
    <property type="entry name" value="SLR1429 PROTEIN"/>
    <property type="match status" value="1"/>
</dbReference>
<evidence type="ECO:0000313" key="5">
    <source>
        <dbReference type="Proteomes" id="UP000515570"/>
    </source>
</evidence>
<evidence type="ECO:0000313" key="4">
    <source>
        <dbReference type="EMBL" id="QMV85051.1"/>
    </source>
</evidence>
<keyword evidence="1" id="KW-0862">Zinc</keyword>
<feature type="region of interest" description="Disordered" evidence="2">
    <location>
        <begin position="193"/>
        <end position="212"/>
    </location>
</feature>
<dbReference type="EMBL" id="CP059833">
    <property type="protein sequence ID" value="QMV85051.1"/>
    <property type="molecule type" value="Genomic_DNA"/>
</dbReference>
<reference evidence="4 5" key="1">
    <citation type="submission" date="2020-07" db="EMBL/GenBank/DDBJ databases">
        <title>non toxigenic Corynebacterium sp. nov from a clinical source.</title>
        <authorList>
            <person name="Bernier A.-M."/>
            <person name="Bernard K."/>
        </authorList>
    </citation>
    <scope>NUCLEOTIDE SEQUENCE [LARGE SCALE GENOMIC DNA]</scope>
    <source>
        <strain evidence="5">NML 93-0612</strain>
    </source>
</reference>
<dbReference type="PANTHER" id="PTHR38133:SF1">
    <property type="entry name" value="SLR1429 PROTEIN"/>
    <property type="match status" value="1"/>
</dbReference>
<feature type="domain" description="SWIM-type" evidence="3">
    <location>
        <begin position="129"/>
        <end position="164"/>
    </location>
</feature>
<protein>
    <recommendedName>
        <fullName evidence="3">SWIM-type domain-containing protein</fullName>
    </recommendedName>
</protein>
<dbReference type="PROSITE" id="PS50966">
    <property type="entry name" value="ZF_SWIM"/>
    <property type="match status" value="1"/>
</dbReference>
<dbReference type="InterPro" id="IPR007527">
    <property type="entry name" value="Znf_SWIM"/>
</dbReference>
<proteinExistence type="predicted"/>
<sequence>MSIRAREDNVIYANFGKKTRVSTPPPERRRIHSESLQQALIRDVYRTSTDEGRISRGRAYARNGNVVAFNVMRDRIVASVAGSQNEPFDVGIIFPRRGSEDLLKVSKTLLSSPGLLAQAREGRLTPDVVHALLADAPSDIRVLCDCPDRTLCCKHGVAVLDTLAEKVAATPGLLFELRGLNFAQLELTMQEEARAQSEKRAGDDASPESFWEGYPLPMLPTPKVAPALDDSDMDALHKAMRAVSYTSADELRAVSDIEDLYDFLTKLQ</sequence>
<dbReference type="GO" id="GO:0008270">
    <property type="term" value="F:zinc ion binding"/>
    <property type="evidence" value="ECO:0007669"/>
    <property type="project" value="UniProtKB-KW"/>
</dbReference>
<name>A0A7G5FEL0_9CORY</name>
<dbReference type="Proteomes" id="UP000515570">
    <property type="component" value="Chromosome"/>
</dbReference>
<organism evidence="4 5">
    <name type="scientific">Corynebacterium hindlerae</name>
    <dbReference type="NCBI Taxonomy" id="699041"/>
    <lineage>
        <taxon>Bacteria</taxon>
        <taxon>Bacillati</taxon>
        <taxon>Actinomycetota</taxon>
        <taxon>Actinomycetes</taxon>
        <taxon>Mycobacteriales</taxon>
        <taxon>Corynebacteriaceae</taxon>
        <taxon>Corynebacterium</taxon>
    </lineage>
</organism>
<gene>
    <name evidence="4" type="ORF">HW450_12075</name>
</gene>
<feature type="compositionally biased region" description="Basic and acidic residues" evidence="2">
    <location>
        <begin position="193"/>
        <end position="203"/>
    </location>
</feature>
<accession>A0A7G5FEL0</accession>
<keyword evidence="1" id="KW-0479">Metal-binding</keyword>
<evidence type="ECO:0000256" key="1">
    <source>
        <dbReference type="PROSITE-ProRule" id="PRU00325"/>
    </source>
</evidence>
<dbReference type="AlphaFoldDB" id="A0A7G5FEL0"/>
<keyword evidence="5" id="KW-1185">Reference proteome</keyword>
<keyword evidence="1" id="KW-0863">Zinc-finger</keyword>
<evidence type="ECO:0000256" key="2">
    <source>
        <dbReference type="SAM" id="MobiDB-lite"/>
    </source>
</evidence>